<proteinExistence type="predicted"/>
<name>A1ZYA2_MICM2</name>
<dbReference type="RefSeq" id="WP_002704404.1">
    <property type="nucleotide sequence ID" value="NZ_AAWS01000064.1"/>
</dbReference>
<comment type="caution">
    <text evidence="2">The sequence shown here is derived from an EMBL/GenBank/DDBJ whole genome shotgun (WGS) entry which is preliminary data.</text>
</comment>
<dbReference type="OrthoDB" id="641345at2"/>
<reference evidence="2 3" key="1">
    <citation type="submission" date="2007-01" db="EMBL/GenBank/DDBJ databases">
        <authorList>
            <person name="Haygood M."/>
            <person name="Podell S."/>
            <person name="Anderson C."/>
            <person name="Hopkinson B."/>
            <person name="Roe K."/>
            <person name="Barbeau K."/>
            <person name="Gaasterland T."/>
            <person name="Ferriera S."/>
            <person name="Johnson J."/>
            <person name="Kravitz S."/>
            <person name="Beeson K."/>
            <person name="Sutton G."/>
            <person name="Rogers Y.-H."/>
            <person name="Friedman R."/>
            <person name="Frazier M."/>
            <person name="Venter J.C."/>
        </authorList>
    </citation>
    <scope>NUCLEOTIDE SEQUENCE [LARGE SCALE GENOMIC DNA]</scope>
    <source>
        <strain evidence="2 3">ATCC 23134</strain>
    </source>
</reference>
<organism evidence="2 3">
    <name type="scientific">Microscilla marina ATCC 23134</name>
    <dbReference type="NCBI Taxonomy" id="313606"/>
    <lineage>
        <taxon>Bacteria</taxon>
        <taxon>Pseudomonadati</taxon>
        <taxon>Bacteroidota</taxon>
        <taxon>Cytophagia</taxon>
        <taxon>Cytophagales</taxon>
        <taxon>Microscillaceae</taxon>
        <taxon>Microscilla</taxon>
    </lineage>
</organism>
<protein>
    <recommendedName>
        <fullName evidence="1">ATP-grasp domain-containing protein</fullName>
    </recommendedName>
</protein>
<dbReference type="EMBL" id="AAWS01000064">
    <property type="protein sequence ID" value="EAY24668.1"/>
    <property type="molecule type" value="Genomic_DNA"/>
</dbReference>
<accession>A1ZYA2</accession>
<gene>
    <name evidence="2" type="ORF">M23134_00620</name>
</gene>
<evidence type="ECO:0000259" key="1">
    <source>
        <dbReference type="Pfam" id="PF18299"/>
    </source>
</evidence>
<dbReference type="eggNOG" id="ENOG5032W0F">
    <property type="taxonomic scope" value="Bacteria"/>
</dbReference>
<dbReference type="AlphaFoldDB" id="A1ZYA2"/>
<evidence type="ECO:0000313" key="2">
    <source>
        <dbReference type="EMBL" id="EAY24668.1"/>
    </source>
</evidence>
<keyword evidence="3" id="KW-1185">Reference proteome</keyword>
<dbReference type="InterPro" id="IPR041261">
    <property type="entry name" value="R2K_2"/>
</dbReference>
<feature type="domain" description="ATP-grasp" evidence="1">
    <location>
        <begin position="109"/>
        <end position="260"/>
    </location>
</feature>
<evidence type="ECO:0000313" key="3">
    <source>
        <dbReference type="Proteomes" id="UP000004095"/>
    </source>
</evidence>
<sequence>MKKIRWIVQENNYATADRDKIIAACQQLQLPYELVQVIPFATTLPDFSIDKHHENIYYGSTTMMERVYNDLGQPAGLFYDETTFTMGNYINQWKASMLSSEGEVLIFKQLRERDYPQDTRFFIRPNADSKAFAGMVLTFAEIKSWYDKVVQNEAETVNATTEIFFSTAYHIEKEWRNIVVNGKVVTSTAYRKSFELYKSATDVPPEMIRFVEERCREYQPHDIFAMDVAKCSGEHEYYIIECGCANSIGFYHCDIFAYVKHIGEFLAAKINNKHQA</sequence>
<dbReference type="Proteomes" id="UP000004095">
    <property type="component" value="Unassembled WGS sequence"/>
</dbReference>
<dbReference type="Pfam" id="PF18299">
    <property type="entry name" value="R2K_2"/>
    <property type="match status" value="1"/>
</dbReference>